<evidence type="ECO:0008006" key="3">
    <source>
        <dbReference type="Google" id="ProtNLM"/>
    </source>
</evidence>
<evidence type="ECO:0000256" key="1">
    <source>
        <dbReference type="ARBA" id="ARBA00022857"/>
    </source>
</evidence>
<sequence length="404" mass="44623">MSTVLPLDDVSFAVGDAAGLKLCCTVPALPVFSEEVLAFFEDLSRALQALPEHRTFPDLAAFAFWCRGASVSAMFRSYKNDFLFGRGMAFHIPPGNVPLNFAYSLAAGLLAGNSNAVKLPSGRFPQAELLCRVLSELLTAVHPKLRPYVVCFRCGHNSPALIALSNNCAVRIIWGGDETIAKIRLLPLPPRAVELTFADRYSLCVIRSEAWLSASDKEMLAVRFFQDAYWSDQLACTAPRAVLWLGGRTQEARLDFWPRVSSIARSGYPMSDIMAVRKREAALMLAAECRDARLRSEGNFAVRVEVPSLMPHYLELCPGSGFFVECCAASLEALLPIANEKCQTITVCGVEKKEMEAFMTAHAPRGIDRVVPLGRSMEFALRWDGYDLIRSMSRSVEIIPEDEV</sequence>
<dbReference type="Pfam" id="PF05893">
    <property type="entry name" value="LuxC"/>
    <property type="match status" value="1"/>
</dbReference>
<dbReference type="InterPro" id="IPR008670">
    <property type="entry name" value="CoA_reduct_LuxC"/>
</dbReference>
<proteinExistence type="predicted"/>
<protein>
    <recommendedName>
        <fullName evidence="3">Long-chain-fatty-acyl-CoA reductase</fullName>
    </recommendedName>
</protein>
<gene>
    <name evidence="2" type="ORF">SDC9_43990</name>
</gene>
<dbReference type="GO" id="GO:0008218">
    <property type="term" value="P:bioluminescence"/>
    <property type="evidence" value="ECO:0007669"/>
    <property type="project" value="InterPro"/>
</dbReference>
<evidence type="ECO:0000313" key="2">
    <source>
        <dbReference type="EMBL" id="MPL97795.1"/>
    </source>
</evidence>
<accession>A0A644W251</accession>
<dbReference type="EMBL" id="VSSQ01000574">
    <property type="protein sequence ID" value="MPL97795.1"/>
    <property type="molecule type" value="Genomic_DNA"/>
</dbReference>
<reference evidence="2" key="1">
    <citation type="submission" date="2019-08" db="EMBL/GenBank/DDBJ databases">
        <authorList>
            <person name="Kucharzyk K."/>
            <person name="Murdoch R.W."/>
            <person name="Higgins S."/>
            <person name="Loffler F."/>
        </authorList>
    </citation>
    <scope>NUCLEOTIDE SEQUENCE</scope>
</reference>
<organism evidence="2">
    <name type="scientific">bioreactor metagenome</name>
    <dbReference type="NCBI Taxonomy" id="1076179"/>
    <lineage>
        <taxon>unclassified sequences</taxon>
        <taxon>metagenomes</taxon>
        <taxon>ecological metagenomes</taxon>
    </lineage>
</organism>
<dbReference type="AlphaFoldDB" id="A0A644W251"/>
<name>A0A644W251_9ZZZZ</name>
<dbReference type="SUPFAM" id="SSF53720">
    <property type="entry name" value="ALDH-like"/>
    <property type="match status" value="1"/>
</dbReference>
<dbReference type="InterPro" id="IPR016161">
    <property type="entry name" value="Ald_DH/histidinol_DH"/>
</dbReference>
<keyword evidence="1" id="KW-0521">NADP</keyword>
<dbReference type="GO" id="GO:0003995">
    <property type="term" value="F:acyl-CoA dehydrogenase activity"/>
    <property type="evidence" value="ECO:0007669"/>
    <property type="project" value="InterPro"/>
</dbReference>
<comment type="caution">
    <text evidence="2">The sequence shown here is derived from an EMBL/GenBank/DDBJ whole genome shotgun (WGS) entry which is preliminary data.</text>
</comment>